<dbReference type="InterPro" id="IPR011118">
    <property type="entry name" value="Tannase/feruloyl_esterase"/>
</dbReference>
<name>A0A9P8N8B2_9HYPO</name>
<dbReference type="OrthoDB" id="3039123at2759"/>
<dbReference type="PANTHER" id="PTHR33938:SF13">
    <property type="entry name" value="CARBOXYLIC ESTER HYDROLASE"/>
    <property type="match status" value="1"/>
</dbReference>
<evidence type="ECO:0000256" key="4">
    <source>
        <dbReference type="ARBA" id="ARBA00022729"/>
    </source>
</evidence>
<dbReference type="Pfam" id="PF07519">
    <property type="entry name" value="Tannase"/>
    <property type="match status" value="2"/>
</dbReference>
<organism evidence="9 10">
    <name type="scientific">Hirsutella rhossiliensis</name>
    <dbReference type="NCBI Taxonomy" id="111463"/>
    <lineage>
        <taxon>Eukaryota</taxon>
        <taxon>Fungi</taxon>
        <taxon>Dikarya</taxon>
        <taxon>Ascomycota</taxon>
        <taxon>Pezizomycotina</taxon>
        <taxon>Sordariomycetes</taxon>
        <taxon>Hypocreomycetidae</taxon>
        <taxon>Hypocreales</taxon>
        <taxon>Ophiocordycipitaceae</taxon>
        <taxon>Hirsutella</taxon>
    </lineage>
</organism>
<dbReference type="GO" id="GO:0046872">
    <property type="term" value="F:metal ion binding"/>
    <property type="evidence" value="ECO:0007669"/>
    <property type="project" value="UniProtKB-KW"/>
</dbReference>
<keyword evidence="4" id="KW-0732">Signal</keyword>
<dbReference type="PANTHER" id="PTHR33938">
    <property type="entry name" value="FERULOYL ESTERASE B-RELATED"/>
    <property type="match status" value="1"/>
</dbReference>
<proteinExistence type="inferred from homology"/>
<evidence type="ECO:0000256" key="3">
    <source>
        <dbReference type="ARBA" id="ARBA00022723"/>
    </source>
</evidence>
<dbReference type="EC" id="3.1.1.-" evidence="8"/>
<evidence type="ECO:0000313" key="9">
    <source>
        <dbReference type="EMBL" id="KAH0968820.1"/>
    </source>
</evidence>
<dbReference type="SUPFAM" id="SSF53474">
    <property type="entry name" value="alpha/beta-Hydrolases"/>
    <property type="match status" value="1"/>
</dbReference>
<comment type="similarity">
    <text evidence="1 8">Belongs to the tannase family.</text>
</comment>
<evidence type="ECO:0000313" key="10">
    <source>
        <dbReference type="Proteomes" id="UP000824596"/>
    </source>
</evidence>
<dbReference type="Gene3D" id="3.40.50.1820">
    <property type="entry name" value="alpha/beta hydrolase"/>
    <property type="match status" value="1"/>
</dbReference>
<reference evidence="9" key="1">
    <citation type="submission" date="2021-09" db="EMBL/GenBank/DDBJ databases">
        <title>A high-quality genome of the endoparasitic fungus Hirsutella rhossiliensis with a comparison of Hirsutella genomes reveals transposable elements contributing to genome size variation.</title>
        <authorList>
            <person name="Lin R."/>
            <person name="Jiao Y."/>
            <person name="Sun X."/>
            <person name="Ling J."/>
            <person name="Xie B."/>
            <person name="Cheng X."/>
        </authorList>
    </citation>
    <scope>NUCLEOTIDE SEQUENCE</scope>
    <source>
        <strain evidence="9">HR02</strain>
    </source>
</reference>
<keyword evidence="5 8" id="KW-0378">Hydrolase</keyword>
<evidence type="ECO:0000256" key="2">
    <source>
        <dbReference type="ARBA" id="ARBA00022487"/>
    </source>
</evidence>
<evidence type="ECO:0000256" key="8">
    <source>
        <dbReference type="RuleBase" id="RU361238"/>
    </source>
</evidence>
<keyword evidence="10" id="KW-1185">Reference proteome</keyword>
<keyword evidence="2" id="KW-0719">Serine esterase</keyword>
<keyword evidence="6" id="KW-0106">Calcium</keyword>
<evidence type="ECO:0000256" key="1">
    <source>
        <dbReference type="ARBA" id="ARBA00006249"/>
    </source>
</evidence>
<keyword evidence="3" id="KW-0479">Metal-binding</keyword>
<evidence type="ECO:0000256" key="5">
    <source>
        <dbReference type="ARBA" id="ARBA00022801"/>
    </source>
</evidence>
<evidence type="ECO:0000256" key="7">
    <source>
        <dbReference type="ARBA" id="ARBA00023157"/>
    </source>
</evidence>
<dbReference type="GeneID" id="68350591"/>
<dbReference type="Proteomes" id="UP000824596">
    <property type="component" value="Unassembled WGS sequence"/>
</dbReference>
<dbReference type="AlphaFoldDB" id="A0A9P8N8B2"/>
<dbReference type="EMBL" id="JAIZPD010000001">
    <property type="protein sequence ID" value="KAH0968820.1"/>
    <property type="molecule type" value="Genomic_DNA"/>
</dbReference>
<sequence length="393" mass="42919">MAAALGQGFATVTTDAGLGDEFSPDAWALLSAGNVNLYNLQNLASKSLHDQAVIAKSVVKDFYGKSQKYAYWSGCSQGGRQGLMLAQRYPDAYNGIVVTAPAINWGEVVPSFFWPQLVMNELGEYPAPCEFAYLAQVVVQACDGIDGVIDGVISQMEKCATRFDPFQHVGADLQCAELGRSVKLSRAAAIVANATWSGPRRSDGSFLWHGIGQGRCAGAPTPLGTQWLQLFLKKDPTFDVKTVTRADFDELFHASVAEYTSMLGTRDPDLSGFRDAGGKILGFHGLSDQLIPYKGTDDYYNSVTRGMSDAHDFYRYFHIPGYGHCAGGNDASPMTAFAQLRAWVEEGKTPETVAIRFKDADGREFHRPLCPYPQEAYYDGGDPTKLESFVCRE</sequence>
<gene>
    <name evidence="9" type="ORF">HRG_01462</name>
</gene>
<comment type="caution">
    <text evidence="9">The sequence shown here is derived from an EMBL/GenBank/DDBJ whole genome shotgun (WGS) entry which is preliminary data.</text>
</comment>
<dbReference type="RefSeq" id="XP_044726333.1">
    <property type="nucleotide sequence ID" value="XM_044859933.1"/>
</dbReference>
<dbReference type="InterPro" id="IPR029058">
    <property type="entry name" value="AB_hydrolase_fold"/>
</dbReference>
<protein>
    <recommendedName>
        <fullName evidence="8">Carboxylic ester hydrolase</fullName>
        <ecNumber evidence="8">3.1.1.-</ecNumber>
    </recommendedName>
</protein>
<dbReference type="GO" id="GO:0030600">
    <property type="term" value="F:feruloyl esterase activity"/>
    <property type="evidence" value="ECO:0007669"/>
    <property type="project" value="UniProtKB-ARBA"/>
</dbReference>
<keyword evidence="7" id="KW-1015">Disulfide bond</keyword>
<accession>A0A9P8N8B2</accession>
<evidence type="ECO:0000256" key="6">
    <source>
        <dbReference type="ARBA" id="ARBA00022837"/>
    </source>
</evidence>